<dbReference type="InParanoid" id="I2H9Y7"/>
<evidence type="ECO:0000313" key="11">
    <source>
        <dbReference type="Proteomes" id="UP000002866"/>
    </source>
</evidence>
<keyword evidence="5 7" id="KW-0496">Mitochondrion</keyword>
<keyword evidence="11" id="KW-1185">Reference proteome</keyword>
<dbReference type="GO" id="GO:0030003">
    <property type="term" value="P:intracellular monoatomic cation homeostasis"/>
    <property type="evidence" value="ECO:0007669"/>
    <property type="project" value="TreeGrafter"/>
</dbReference>
<evidence type="ECO:0000256" key="8">
    <source>
        <dbReference type="SAM" id="Phobius"/>
    </source>
</evidence>
<dbReference type="EMBL" id="HE806325">
    <property type="protein sequence ID" value="CCH63189.1"/>
    <property type="molecule type" value="Genomic_DNA"/>
</dbReference>
<dbReference type="InterPro" id="IPR033122">
    <property type="entry name" value="LETM1-like_RBD"/>
</dbReference>
<dbReference type="HOGENOM" id="CLU_008958_5_0_1"/>
<keyword evidence="4 8" id="KW-1133">Transmembrane helix</keyword>
<evidence type="ECO:0000313" key="10">
    <source>
        <dbReference type="EMBL" id="CCH63189.1"/>
    </source>
</evidence>
<proteinExistence type="predicted"/>
<dbReference type="Pfam" id="PF07766">
    <property type="entry name" value="LETM1_RBD"/>
    <property type="match status" value="1"/>
</dbReference>
<dbReference type="GO" id="GO:0043022">
    <property type="term" value="F:ribosome binding"/>
    <property type="evidence" value="ECO:0007669"/>
    <property type="project" value="InterPro"/>
</dbReference>
<feature type="transmembrane region" description="Helical" evidence="8">
    <location>
        <begin position="90"/>
        <end position="111"/>
    </location>
</feature>
<dbReference type="OrthoDB" id="275278at2759"/>
<accession>I2H9Y7</accession>
<dbReference type="STRING" id="1071380.I2H9Y7"/>
<dbReference type="eggNOG" id="KOG1043">
    <property type="taxonomic scope" value="Eukaryota"/>
</dbReference>
<sequence length="395" mass="45372">MSINSGTAIIHLTRPQLSFLAPSLAATRIRSSSSISLGRRIRKEITHYINGTKLLANELSDSVKLVVRMTQGDHMKRRELIQLRKTADDLFRLLPFSAFIIIPFAELLLPFCLKLFPNLLPSTYETGDNKMLKLIRLAENKSIISSLLRNTLNDSKLNIPLYNNHSKQIATNKEIFNKFFYRLKILKRNGYSLAITKLSFHFTEHEVLQVAKLFKDDTLLISLTKRQLSLLNQYMSLSLPSLGTMNLLKYRLRHTLNKIKKDDILIAREGVTHLTDEELYEACMSRGIQIQHETDLLTHKSVMRKEMIKALENWLLLRLKHHIPMVLLILATTAPSNISTHWSQPYVDGIFEVLCMIPDSVYTLAKLDISASVTPYNNCMALTNIEDKPLIKYKR</sequence>
<evidence type="ECO:0000256" key="1">
    <source>
        <dbReference type="ARBA" id="ARBA00004434"/>
    </source>
</evidence>
<organism evidence="10 11">
    <name type="scientific">Henningerozyma blattae (strain ATCC 34711 / CBS 6284 / DSM 70876 / NBRC 10599 / NRRL Y-10934 / UCD 77-7)</name>
    <name type="common">Yeast</name>
    <name type="synonym">Tetrapisispora blattae</name>
    <dbReference type="NCBI Taxonomy" id="1071380"/>
    <lineage>
        <taxon>Eukaryota</taxon>
        <taxon>Fungi</taxon>
        <taxon>Dikarya</taxon>
        <taxon>Ascomycota</taxon>
        <taxon>Saccharomycotina</taxon>
        <taxon>Saccharomycetes</taxon>
        <taxon>Saccharomycetales</taxon>
        <taxon>Saccharomycetaceae</taxon>
        <taxon>Henningerozyma</taxon>
    </lineage>
</organism>
<evidence type="ECO:0000256" key="5">
    <source>
        <dbReference type="ARBA" id="ARBA00023128"/>
    </source>
</evidence>
<evidence type="ECO:0000256" key="3">
    <source>
        <dbReference type="ARBA" id="ARBA00022792"/>
    </source>
</evidence>
<evidence type="ECO:0000256" key="2">
    <source>
        <dbReference type="ARBA" id="ARBA00022692"/>
    </source>
</evidence>
<feature type="domain" description="Letm1 RBD" evidence="9">
    <location>
        <begin position="131"/>
        <end position="359"/>
    </location>
</feature>
<dbReference type="AlphaFoldDB" id="I2H9Y7"/>
<keyword evidence="6 8" id="KW-0472">Membrane</keyword>
<dbReference type="PANTHER" id="PTHR14009">
    <property type="entry name" value="LEUCINE ZIPPER-EF-HAND CONTAINING TRANSMEMBRANE PROTEIN"/>
    <property type="match status" value="1"/>
</dbReference>
<gene>
    <name evidence="10" type="primary">TBLA0J01950</name>
    <name evidence="10" type="ORF">TBLA_0J01950</name>
</gene>
<dbReference type="GO" id="GO:0005743">
    <property type="term" value="C:mitochondrial inner membrane"/>
    <property type="evidence" value="ECO:0007669"/>
    <property type="project" value="UniProtKB-SubCell"/>
</dbReference>
<dbReference type="GeneID" id="14498371"/>
<dbReference type="PANTHER" id="PTHR14009:SF1">
    <property type="entry name" value="MITOCHONDRIAL PROTON_CALCIUM EXCHANGER PROTEIN"/>
    <property type="match status" value="1"/>
</dbReference>
<evidence type="ECO:0000256" key="4">
    <source>
        <dbReference type="ARBA" id="ARBA00022989"/>
    </source>
</evidence>
<protein>
    <recommendedName>
        <fullName evidence="9">Letm1 RBD domain-containing protein</fullName>
    </recommendedName>
</protein>
<dbReference type="KEGG" id="tbl:TBLA_0J01950"/>
<keyword evidence="3" id="KW-0999">Mitochondrion inner membrane</keyword>
<dbReference type="Proteomes" id="UP000002866">
    <property type="component" value="Chromosome 10"/>
</dbReference>
<name>I2H9Y7_HENB6</name>
<comment type="subcellular location">
    <subcellularLocation>
        <location evidence="1">Mitochondrion inner membrane</location>
        <topology evidence="1">Single-pass membrane protein</topology>
    </subcellularLocation>
</comment>
<dbReference type="RefSeq" id="XP_004182708.1">
    <property type="nucleotide sequence ID" value="XM_004182660.1"/>
</dbReference>
<keyword evidence="2 8" id="KW-0812">Transmembrane</keyword>
<evidence type="ECO:0000259" key="9">
    <source>
        <dbReference type="PROSITE" id="PS51758"/>
    </source>
</evidence>
<dbReference type="PROSITE" id="PS51758">
    <property type="entry name" value="LETM1_RBD"/>
    <property type="match status" value="1"/>
</dbReference>
<dbReference type="InterPro" id="IPR044202">
    <property type="entry name" value="LETM1/MDM38-like"/>
</dbReference>
<reference evidence="10 11" key="1">
    <citation type="journal article" date="2011" name="Proc. Natl. Acad. Sci. U.S.A.">
        <title>Evolutionary erosion of yeast sex chromosomes by mating-type switching accidents.</title>
        <authorList>
            <person name="Gordon J.L."/>
            <person name="Armisen D."/>
            <person name="Proux-Wera E."/>
            <person name="Oheigeartaigh S.S."/>
            <person name="Byrne K.P."/>
            <person name="Wolfe K.H."/>
        </authorList>
    </citation>
    <scope>NUCLEOTIDE SEQUENCE [LARGE SCALE GENOMIC DNA]</scope>
    <source>
        <strain evidence="11">ATCC 34711 / CBS 6284 / DSM 70876 / NBRC 10599 / NRRL Y-10934 / UCD 77-7</strain>
    </source>
</reference>
<evidence type="ECO:0000256" key="7">
    <source>
        <dbReference type="PROSITE-ProRule" id="PRU01094"/>
    </source>
</evidence>
<evidence type="ECO:0000256" key="6">
    <source>
        <dbReference type="ARBA" id="ARBA00023136"/>
    </source>
</evidence>